<evidence type="ECO:0000259" key="2">
    <source>
        <dbReference type="Pfam" id="PF03544"/>
    </source>
</evidence>
<dbReference type="AlphaFoldDB" id="A0A4R8I916"/>
<evidence type="ECO:0000313" key="3">
    <source>
        <dbReference type="EMBL" id="TDX85980.1"/>
    </source>
</evidence>
<protein>
    <submittedName>
        <fullName evidence="3">Protein TonB</fullName>
    </submittedName>
</protein>
<dbReference type="Pfam" id="PF03544">
    <property type="entry name" value="TonB_C"/>
    <property type="match status" value="1"/>
</dbReference>
<keyword evidence="1" id="KW-1133">Transmembrane helix</keyword>
<evidence type="ECO:0000313" key="4">
    <source>
        <dbReference type="Proteomes" id="UP000295313"/>
    </source>
</evidence>
<dbReference type="RefSeq" id="WP_133942631.1">
    <property type="nucleotide sequence ID" value="NZ_SOEO01000001.1"/>
</dbReference>
<dbReference type="SUPFAM" id="SSF74653">
    <property type="entry name" value="TolA/TonB C-terminal domain"/>
    <property type="match status" value="1"/>
</dbReference>
<name>A0A4R8I916_9FLAO</name>
<dbReference type="Proteomes" id="UP000295313">
    <property type="component" value="Unassembled WGS sequence"/>
</dbReference>
<proteinExistence type="predicted"/>
<sequence>MKNLSSLFGKDNLDEIVFSNRNKAYGAYVLRNEYSNQLTKAVFIGVTFFASLSIIPLVISAFSTETIINDTVINDPRILVTVDVPDPPKPQPAATIPPDIKTVASPIFKPVREVKKDTPIPTKKDFEGAAIGSETKDGKETDIPSVPPVIKAGPPAFVPTAPPAKPVDDPNKLINQNEADVAADFKGGINAFRQKVANGFDTESVSQEGMVSGVITFVVEIDGSISDIKITGPSAEFNKEAQRTVKSIKTKWTPAQLKGKAVRSSFRMPISMKIE</sequence>
<accession>A0A4R8I916</accession>
<dbReference type="InterPro" id="IPR037682">
    <property type="entry name" value="TonB_C"/>
</dbReference>
<keyword evidence="1" id="KW-0812">Transmembrane</keyword>
<feature type="transmembrane region" description="Helical" evidence="1">
    <location>
        <begin position="41"/>
        <end position="62"/>
    </location>
</feature>
<dbReference type="GO" id="GO:0055085">
    <property type="term" value="P:transmembrane transport"/>
    <property type="evidence" value="ECO:0007669"/>
    <property type="project" value="InterPro"/>
</dbReference>
<keyword evidence="4" id="KW-1185">Reference proteome</keyword>
<evidence type="ECO:0000256" key="1">
    <source>
        <dbReference type="SAM" id="Phobius"/>
    </source>
</evidence>
<gene>
    <name evidence="3" type="ORF">B0I22_0074</name>
</gene>
<organism evidence="3 4">
    <name type="scientific">Epilithonimonas xixisoli</name>
    <dbReference type="NCBI Taxonomy" id="1476462"/>
    <lineage>
        <taxon>Bacteria</taxon>
        <taxon>Pseudomonadati</taxon>
        <taxon>Bacteroidota</taxon>
        <taxon>Flavobacteriia</taxon>
        <taxon>Flavobacteriales</taxon>
        <taxon>Weeksellaceae</taxon>
        <taxon>Chryseobacterium group</taxon>
        <taxon>Epilithonimonas</taxon>
    </lineage>
</organism>
<reference evidence="3 4" key="1">
    <citation type="submission" date="2019-03" db="EMBL/GenBank/DDBJ databases">
        <title>Genomic Encyclopedia of Type Strains, Phase III (KMG-III): the genomes of soil and plant-associated and newly described type strains.</title>
        <authorList>
            <person name="Whitman W."/>
        </authorList>
    </citation>
    <scope>NUCLEOTIDE SEQUENCE [LARGE SCALE GENOMIC DNA]</scope>
    <source>
        <strain evidence="3 4">CGMCC 1.12802</strain>
    </source>
</reference>
<dbReference type="EMBL" id="SOEO01000001">
    <property type="protein sequence ID" value="TDX85980.1"/>
    <property type="molecule type" value="Genomic_DNA"/>
</dbReference>
<dbReference type="Gene3D" id="3.30.1150.10">
    <property type="match status" value="1"/>
</dbReference>
<comment type="caution">
    <text evidence="3">The sequence shown here is derived from an EMBL/GenBank/DDBJ whole genome shotgun (WGS) entry which is preliminary data.</text>
</comment>
<dbReference type="OrthoDB" id="1095452at2"/>
<keyword evidence="1" id="KW-0472">Membrane</keyword>
<feature type="domain" description="TonB C-terminal" evidence="2">
    <location>
        <begin position="214"/>
        <end position="271"/>
    </location>
</feature>